<gene>
    <name evidence="1" type="ORF">J120_04955</name>
</gene>
<dbReference type="AlphaFoldDB" id="A0A0D2GNE5"/>
<dbReference type="EMBL" id="ARQD01000005">
    <property type="protein sequence ID" value="KIX84919.1"/>
    <property type="molecule type" value="Genomic_DNA"/>
</dbReference>
<evidence type="ECO:0000313" key="1">
    <source>
        <dbReference type="EMBL" id="KIX84919.1"/>
    </source>
</evidence>
<protein>
    <submittedName>
        <fullName evidence="1">Uncharacterized protein</fullName>
    </submittedName>
</protein>
<accession>A0A0D2GNE5</accession>
<proteinExistence type="predicted"/>
<name>A0A0D2GNE5_9BACT</name>
<sequence>MKQSDYDIRLLLGTLIFLGCIFEFIYGQDASPKNDYIIAQESPVDISIREYLAPLLAARAIEDIAYVIFRIDKMDTLRVTKSIIIDLASPMLPADKAMLIIALAYKYDADVQMRTQILNLLTLLEQRVNVSLPILYYAVHIGHASMIPELITWYCSLKMQERDNCVTELVVLSLKEAVEHNSTDDFSSIVQHVSINHKIYRRMVNYLRRSSEHKLYKNILEKKLQIAT</sequence>
<reference evidence="1 2" key="1">
    <citation type="journal article" date="2013" name="Proc. Natl. Acad. Sci. U.S.A.">
        <title>Candidate phylum TM6 genome recovered from a hospital sink biofilm provides genomic insights into this uncultivated phylum.</title>
        <authorList>
            <person name="McLean J.S."/>
            <person name="Lombardo M.J."/>
            <person name="Badger J.H."/>
            <person name="Edlund A."/>
            <person name="Novotny M."/>
            <person name="Yee-Greenbaum J."/>
            <person name="Vyahhi N."/>
            <person name="Hall A.P."/>
            <person name="Yang Y."/>
            <person name="Dupont C.L."/>
            <person name="Ziegler M.G."/>
            <person name="Chitsaz H."/>
            <person name="Allen A.E."/>
            <person name="Yooseph S."/>
            <person name="Tesler G."/>
            <person name="Pevzner P.A."/>
            <person name="Friedman R.M."/>
            <person name="Nealson K.H."/>
            <person name="Venter J.C."/>
            <person name="Lasken R.S."/>
        </authorList>
    </citation>
    <scope>NUCLEOTIDE SEQUENCE [LARGE SCALE GENOMIC DNA]</scope>
    <source>
        <strain evidence="1 2">TM6SC1</strain>
    </source>
</reference>
<keyword evidence="2" id="KW-1185">Reference proteome</keyword>
<dbReference type="Proteomes" id="UP000032214">
    <property type="component" value="Unassembled WGS sequence"/>
</dbReference>
<organism evidence="1 2">
    <name type="scientific">candidate division TM6 bacterium JCVI TM6SC1</name>
    <dbReference type="NCBI Taxonomy" id="1306947"/>
    <lineage>
        <taxon>Bacteria</taxon>
        <taxon>Candidatus Babelota</taxon>
        <taxon>Vermiphilus</taxon>
    </lineage>
</organism>
<evidence type="ECO:0000313" key="2">
    <source>
        <dbReference type="Proteomes" id="UP000032214"/>
    </source>
</evidence>
<dbReference type="PROSITE" id="PS51257">
    <property type="entry name" value="PROKAR_LIPOPROTEIN"/>
    <property type="match status" value="1"/>
</dbReference>
<comment type="caution">
    <text evidence="1">The sequence shown here is derived from an EMBL/GenBank/DDBJ whole genome shotgun (WGS) entry which is preliminary data.</text>
</comment>
<dbReference type="STRING" id="1306947.J120_04955"/>